<dbReference type="InterPro" id="IPR011010">
    <property type="entry name" value="DNA_brk_join_enz"/>
</dbReference>
<comment type="caution">
    <text evidence="6">The sequence shown here is derived from an EMBL/GenBank/DDBJ whole genome shotgun (WGS) entry which is preliminary data.</text>
</comment>
<keyword evidence="3" id="KW-0238">DNA-binding</keyword>
<evidence type="ECO:0000259" key="5">
    <source>
        <dbReference type="PROSITE" id="PS51898"/>
    </source>
</evidence>
<dbReference type="CDD" id="cd01189">
    <property type="entry name" value="INT_ICEBs1_C_like"/>
    <property type="match status" value="1"/>
</dbReference>
<evidence type="ECO:0000256" key="4">
    <source>
        <dbReference type="ARBA" id="ARBA00023172"/>
    </source>
</evidence>
<evidence type="ECO:0000256" key="3">
    <source>
        <dbReference type="ARBA" id="ARBA00023125"/>
    </source>
</evidence>
<dbReference type="InterPro" id="IPR050090">
    <property type="entry name" value="Tyrosine_recombinase_XerCD"/>
</dbReference>
<feature type="domain" description="Tyr recombinase" evidence="5">
    <location>
        <begin position="167"/>
        <end position="359"/>
    </location>
</feature>
<name>A0A9D1LGI0_9FIRM</name>
<evidence type="ECO:0000313" key="7">
    <source>
        <dbReference type="Proteomes" id="UP000824074"/>
    </source>
</evidence>
<evidence type="ECO:0000256" key="2">
    <source>
        <dbReference type="ARBA" id="ARBA00022908"/>
    </source>
</evidence>
<dbReference type="InterPro" id="IPR004107">
    <property type="entry name" value="Integrase_SAM-like_N"/>
</dbReference>
<reference evidence="6" key="2">
    <citation type="journal article" date="2021" name="PeerJ">
        <title>Extensive microbial diversity within the chicken gut microbiome revealed by metagenomics and culture.</title>
        <authorList>
            <person name="Gilroy R."/>
            <person name="Ravi A."/>
            <person name="Getino M."/>
            <person name="Pursley I."/>
            <person name="Horton D.L."/>
            <person name="Alikhan N.F."/>
            <person name="Baker D."/>
            <person name="Gharbi K."/>
            <person name="Hall N."/>
            <person name="Watson M."/>
            <person name="Adriaenssens E.M."/>
            <person name="Foster-Nyarko E."/>
            <person name="Jarju S."/>
            <person name="Secka A."/>
            <person name="Antonio M."/>
            <person name="Oren A."/>
            <person name="Chaudhuri R.R."/>
            <person name="La Ragione R."/>
            <person name="Hildebrand F."/>
            <person name="Pallen M.J."/>
        </authorList>
    </citation>
    <scope>NUCLEOTIDE SEQUENCE</scope>
    <source>
        <strain evidence="6">CHK193-30670</strain>
    </source>
</reference>
<dbReference type="Gene3D" id="1.10.150.130">
    <property type="match status" value="1"/>
</dbReference>
<accession>A0A9D1LGI0</accession>
<gene>
    <name evidence="6" type="ORF">IAB68_00700</name>
</gene>
<dbReference type="InterPro" id="IPR013762">
    <property type="entry name" value="Integrase-like_cat_sf"/>
</dbReference>
<dbReference type="Pfam" id="PF14659">
    <property type="entry name" value="Phage_int_SAM_3"/>
    <property type="match status" value="1"/>
</dbReference>
<sequence length="365" mass="43136">MAIYKGKPTKDGRIYFFRVKYKTLYGDVKDYSSQKYKTKKEAEHEEMLFKLDNEKRNKSGISLTFEDIYNEYMLKHSKEIKPQTVSRTNDLFKHLESIKSIKINDFSLAKYNLFRKGLESKNLSVDRSNKILALLRKLISYSNKYYNTNDHILKFIDNFKSVNKFKKEMKFFTYDEYKKFDSVIDALDYKVFFMVLYFLGLRQGEAQSLIWKDIDFDKATISISKTLTTKIKGERWTISTPKTTSSIDVLPIPKNVLKWLKKLNNKAKEYKNYSDDWFVFGCIEPFKETTICKKKNEYCKLAGVKQIRIHDFRHSCASFLINNGANVVLVSKYLRHSKVSITLDTYSHLYESELKNITKKIESLF</sequence>
<protein>
    <submittedName>
        <fullName evidence="6">Site-specific integrase</fullName>
    </submittedName>
</protein>
<proteinExistence type="inferred from homology"/>
<dbReference type="GO" id="GO:0003677">
    <property type="term" value="F:DNA binding"/>
    <property type="evidence" value="ECO:0007669"/>
    <property type="project" value="UniProtKB-KW"/>
</dbReference>
<dbReference type="SUPFAM" id="SSF56349">
    <property type="entry name" value="DNA breaking-rejoining enzymes"/>
    <property type="match status" value="1"/>
</dbReference>
<keyword evidence="4" id="KW-0233">DNA recombination</keyword>
<dbReference type="EMBL" id="DVMT01000011">
    <property type="protein sequence ID" value="HIU39808.1"/>
    <property type="molecule type" value="Genomic_DNA"/>
</dbReference>
<dbReference type="InterPro" id="IPR010998">
    <property type="entry name" value="Integrase_recombinase_N"/>
</dbReference>
<evidence type="ECO:0000256" key="1">
    <source>
        <dbReference type="ARBA" id="ARBA00008857"/>
    </source>
</evidence>
<organism evidence="6 7">
    <name type="scientific">Candidatus Aphodocola excrementigallinarum</name>
    <dbReference type="NCBI Taxonomy" id="2840670"/>
    <lineage>
        <taxon>Bacteria</taxon>
        <taxon>Bacillati</taxon>
        <taxon>Bacillota</taxon>
        <taxon>Bacilli</taxon>
        <taxon>Candidatus Aphodocola</taxon>
    </lineage>
</organism>
<dbReference type="PANTHER" id="PTHR30349:SF64">
    <property type="entry name" value="PROPHAGE INTEGRASE INTD-RELATED"/>
    <property type="match status" value="1"/>
</dbReference>
<dbReference type="Gene3D" id="1.10.443.10">
    <property type="entry name" value="Intergrase catalytic core"/>
    <property type="match status" value="1"/>
</dbReference>
<reference evidence="6" key="1">
    <citation type="submission" date="2020-10" db="EMBL/GenBank/DDBJ databases">
        <authorList>
            <person name="Gilroy R."/>
        </authorList>
    </citation>
    <scope>NUCLEOTIDE SEQUENCE</scope>
    <source>
        <strain evidence="6">CHK193-30670</strain>
    </source>
</reference>
<dbReference type="GO" id="GO:0006310">
    <property type="term" value="P:DNA recombination"/>
    <property type="evidence" value="ECO:0007669"/>
    <property type="project" value="UniProtKB-KW"/>
</dbReference>
<comment type="similarity">
    <text evidence="1">Belongs to the 'phage' integrase family.</text>
</comment>
<keyword evidence="2" id="KW-0229">DNA integration</keyword>
<dbReference type="PROSITE" id="PS51898">
    <property type="entry name" value="TYR_RECOMBINASE"/>
    <property type="match status" value="1"/>
</dbReference>
<evidence type="ECO:0000313" key="6">
    <source>
        <dbReference type="EMBL" id="HIU39808.1"/>
    </source>
</evidence>
<dbReference type="PANTHER" id="PTHR30349">
    <property type="entry name" value="PHAGE INTEGRASE-RELATED"/>
    <property type="match status" value="1"/>
</dbReference>
<dbReference type="Proteomes" id="UP000824074">
    <property type="component" value="Unassembled WGS sequence"/>
</dbReference>
<dbReference type="AlphaFoldDB" id="A0A9D1LGI0"/>
<dbReference type="GO" id="GO:0015074">
    <property type="term" value="P:DNA integration"/>
    <property type="evidence" value="ECO:0007669"/>
    <property type="project" value="InterPro"/>
</dbReference>
<dbReference type="Pfam" id="PF00589">
    <property type="entry name" value="Phage_integrase"/>
    <property type="match status" value="1"/>
</dbReference>
<dbReference type="InterPro" id="IPR002104">
    <property type="entry name" value="Integrase_catalytic"/>
</dbReference>